<sequence>MNKSNSPALLWTLTIYLFATSANATPMNKSQEYDVRQPQGAGIQKPAQETLIMADDELKKLAENHSGNCNAAPDPAKMQYIIGYGSLMQDESRRRTTPNANISYPVKVNGYQRGWFTKGSGVGFSTTFLGVVQSKESALNAAIYTIDVTEISTMDKREFSYCRLAVGSENFSLLKQDIPLSPGQTWIYVNKPDTIATANRRYPIVQSYVDIFLSGCLELEQRFELKDFARQCLVTTSNWSIQWMNDRIYPRRPFIYQPKAGQIDQLLNEHLPQYFQHIRIE</sequence>
<evidence type="ECO:0008006" key="4">
    <source>
        <dbReference type="Google" id="ProtNLM"/>
    </source>
</evidence>
<keyword evidence="1" id="KW-0732">Signal</keyword>
<keyword evidence="3" id="KW-1185">Reference proteome</keyword>
<protein>
    <recommendedName>
        <fullName evidence="4">Gamma-glutamyl cyclotransferase, AIG2-like</fullName>
    </recommendedName>
</protein>
<evidence type="ECO:0000256" key="1">
    <source>
        <dbReference type="SAM" id="SignalP"/>
    </source>
</evidence>
<feature type="chain" id="PRO_5046930566" description="Gamma-glutamyl cyclotransferase, AIG2-like" evidence="1">
    <location>
        <begin position="25"/>
        <end position="281"/>
    </location>
</feature>
<gene>
    <name evidence="2" type="ORF">NTG6680_0125</name>
</gene>
<feature type="signal peptide" evidence="1">
    <location>
        <begin position="1"/>
        <end position="24"/>
    </location>
</feature>
<dbReference type="CDD" id="cd06661">
    <property type="entry name" value="GGCT_like"/>
    <property type="match status" value="1"/>
</dbReference>
<organism evidence="2 3">
    <name type="scientific">Candidatus Nitrotoga arctica</name>
    <dbReference type="NCBI Taxonomy" id="453162"/>
    <lineage>
        <taxon>Bacteria</taxon>
        <taxon>Pseudomonadati</taxon>
        <taxon>Pseudomonadota</taxon>
        <taxon>Betaproteobacteria</taxon>
        <taxon>Nitrosomonadales</taxon>
        <taxon>Gallionellaceae</taxon>
        <taxon>Candidatus Nitrotoga</taxon>
    </lineage>
</organism>
<dbReference type="EMBL" id="OU912926">
    <property type="protein sequence ID" value="CAG9931378.1"/>
    <property type="molecule type" value="Genomic_DNA"/>
</dbReference>
<dbReference type="RefSeq" id="WP_239795483.1">
    <property type="nucleotide sequence ID" value="NZ_OU912926.1"/>
</dbReference>
<dbReference type="Gene3D" id="3.10.490.10">
    <property type="entry name" value="Gamma-glutamyl cyclotransferase-like"/>
    <property type="match status" value="1"/>
</dbReference>
<proteinExistence type="predicted"/>
<name>A0ABN8AF52_9PROT</name>
<accession>A0ABN8AF52</accession>
<reference evidence="2 3" key="1">
    <citation type="submission" date="2021-10" db="EMBL/GenBank/DDBJ databases">
        <authorList>
            <person name="Koch H."/>
        </authorList>
    </citation>
    <scope>NUCLEOTIDE SEQUENCE [LARGE SCALE GENOMIC DNA]</scope>
    <source>
        <strain evidence="2">6680</strain>
    </source>
</reference>
<evidence type="ECO:0000313" key="2">
    <source>
        <dbReference type="EMBL" id="CAG9931378.1"/>
    </source>
</evidence>
<dbReference type="Proteomes" id="UP000839052">
    <property type="component" value="Chromosome"/>
</dbReference>
<dbReference type="InterPro" id="IPR013024">
    <property type="entry name" value="GGCT-like"/>
</dbReference>
<evidence type="ECO:0000313" key="3">
    <source>
        <dbReference type="Proteomes" id="UP000839052"/>
    </source>
</evidence>